<evidence type="ECO:0000313" key="3">
    <source>
        <dbReference type="EMBL" id="AJA11279.1"/>
    </source>
</evidence>
<dbReference type="GO" id="GO:0003700">
    <property type="term" value="F:DNA-binding transcription factor activity"/>
    <property type="evidence" value="ECO:0007669"/>
    <property type="project" value="TreeGrafter"/>
</dbReference>
<dbReference type="InterPro" id="IPR010982">
    <property type="entry name" value="Lambda_DNA-bd_dom_sf"/>
</dbReference>
<dbReference type="GO" id="GO:0003677">
    <property type="term" value="F:DNA binding"/>
    <property type="evidence" value="ECO:0007669"/>
    <property type="project" value="UniProtKB-KW"/>
</dbReference>
<dbReference type="GO" id="GO:0005829">
    <property type="term" value="C:cytosol"/>
    <property type="evidence" value="ECO:0007669"/>
    <property type="project" value="TreeGrafter"/>
</dbReference>
<proteinExistence type="predicted"/>
<sequence length="138" mass="14914">MSAAANPAVVNAGEPLPQRMRRFREECGLSRAELADRTGLSRPTIWAWESGKSRPRQSNLETLAHALGISAQELTGKDQSEAMYREMDAMGLSAWRTVGIPAGAGNAHRLSVLIYGAQLVIAAMAGVDARNVRISIKR</sequence>
<dbReference type="PANTHER" id="PTHR46797">
    <property type="entry name" value="HTH-TYPE TRANSCRIPTIONAL REGULATOR"/>
    <property type="match status" value="1"/>
</dbReference>
<keyword evidence="1" id="KW-0238">DNA-binding</keyword>
<dbReference type="CDD" id="cd00093">
    <property type="entry name" value="HTH_XRE"/>
    <property type="match status" value="1"/>
</dbReference>
<dbReference type="STRING" id="1515612.SKP52_22145"/>
<evidence type="ECO:0000259" key="2">
    <source>
        <dbReference type="PROSITE" id="PS50943"/>
    </source>
</evidence>
<evidence type="ECO:0000313" key="4">
    <source>
        <dbReference type="Proteomes" id="UP000030907"/>
    </source>
</evidence>
<dbReference type="SMART" id="SM00530">
    <property type="entry name" value="HTH_XRE"/>
    <property type="match status" value="1"/>
</dbReference>
<dbReference type="EMBL" id="CP009122">
    <property type="protein sequence ID" value="AJA11279.1"/>
    <property type="molecule type" value="Genomic_DNA"/>
</dbReference>
<gene>
    <name evidence="3" type="ORF">SKP52_22145</name>
</gene>
<dbReference type="Gene3D" id="1.10.260.40">
    <property type="entry name" value="lambda repressor-like DNA-binding domains"/>
    <property type="match status" value="1"/>
</dbReference>
<dbReference type="PROSITE" id="PS50943">
    <property type="entry name" value="HTH_CROC1"/>
    <property type="match status" value="1"/>
</dbReference>
<accession>A0A0A7PMR1</accession>
<organism evidence="3 4">
    <name type="scientific">Sphingopyxis fribergensis</name>
    <dbReference type="NCBI Taxonomy" id="1515612"/>
    <lineage>
        <taxon>Bacteria</taxon>
        <taxon>Pseudomonadati</taxon>
        <taxon>Pseudomonadota</taxon>
        <taxon>Alphaproteobacteria</taxon>
        <taxon>Sphingomonadales</taxon>
        <taxon>Sphingomonadaceae</taxon>
        <taxon>Sphingopyxis</taxon>
    </lineage>
</organism>
<dbReference type="Pfam" id="PF01381">
    <property type="entry name" value="HTH_3"/>
    <property type="match status" value="1"/>
</dbReference>
<dbReference type="PANTHER" id="PTHR46797:SF1">
    <property type="entry name" value="METHYLPHOSPHONATE SYNTHASE"/>
    <property type="match status" value="1"/>
</dbReference>
<dbReference type="InterPro" id="IPR001387">
    <property type="entry name" value="Cro/C1-type_HTH"/>
</dbReference>
<dbReference type="InterPro" id="IPR050807">
    <property type="entry name" value="TransReg_Diox_bact_type"/>
</dbReference>
<name>A0A0A7PMR1_9SPHN</name>
<dbReference type="SUPFAM" id="SSF47413">
    <property type="entry name" value="lambda repressor-like DNA-binding domains"/>
    <property type="match status" value="1"/>
</dbReference>
<dbReference type="HOGENOM" id="CLU_1853933_0_0_5"/>
<feature type="domain" description="HTH cro/C1-type" evidence="2">
    <location>
        <begin position="20"/>
        <end position="74"/>
    </location>
</feature>
<keyword evidence="4" id="KW-1185">Reference proteome</keyword>
<dbReference type="KEGG" id="sphk:SKP52_22145"/>
<reference evidence="3 4" key="1">
    <citation type="journal article" date="2015" name="Int. J. Syst. Evol. Microbiol.">
        <title>Description of Sphingopyxis fribergensis sp. nov. - a soil bacterium with the ability to degrade styrene and phenylacetic acid.</title>
        <authorList>
            <person name="Oelschlagel M."/>
            <person name="Ruckert C."/>
            <person name="Kalinowski J."/>
            <person name="Schmidt G."/>
            <person name="Schlomann M."/>
            <person name="Tischler D."/>
        </authorList>
    </citation>
    <scope>NUCLEOTIDE SEQUENCE [LARGE SCALE GENOMIC DNA]</scope>
    <source>
        <strain evidence="3 4">Kp5.2</strain>
    </source>
</reference>
<evidence type="ECO:0000256" key="1">
    <source>
        <dbReference type="ARBA" id="ARBA00023125"/>
    </source>
</evidence>
<dbReference type="Proteomes" id="UP000030907">
    <property type="component" value="Chromosome"/>
</dbReference>
<dbReference type="AlphaFoldDB" id="A0A0A7PMR1"/>
<protein>
    <recommendedName>
        <fullName evidence="2">HTH cro/C1-type domain-containing protein</fullName>
    </recommendedName>
</protein>